<dbReference type="Proteomes" id="UP001482620">
    <property type="component" value="Unassembled WGS sequence"/>
</dbReference>
<evidence type="ECO:0000313" key="1">
    <source>
        <dbReference type="EMBL" id="MEQ2221338.1"/>
    </source>
</evidence>
<reference evidence="1 2" key="1">
    <citation type="submission" date="2021-06" db="EMBL/GenBank/DDBJ databases">
        <authorList>
            <person name="Palmer J.M."/>
        </authorList>
    </citation>
    <scope>NUCLEOTIDE SEQUENCE [LARGE SCALE GENOMIC DNA]</scope>
    <source>
        <strain evidence="2">if_2019</strain>
        <tissue evidence="1">Muscle</tissue>
    </source>
</reference>
<gene>
    <name evidence="1" type="ORF">ILYODFUR_014767</name>
</gene>
<comment type="caution">
    <text evidence="1">The sequence shown here is derived from an EMBL/GenBank/DDBJ whole genome shotgun (WGS) entry which is preliminary data.</text>
</comment>
<sequence>MTVLSGNTYIDSTGPMSHIHTGYKCMYVSLSVAAFTLFRELTKATLERKQIGNCSVFLAHNGWLCNCLKVPSSVKEQLTDYGPSVCLCLPLDCLHIRLSKPI</sequence>
<organism evidence="1 2">
    <name type="scientific">Ilyodon furcidens</name>
    <name type="common">goldbreast splitfin</name>
    <dbReference type="NCBI Taxonomy" id="33524"/>
    <lineage>
        <taxon>Eukaryota</taxon>
        <taxon>Metazoa</taxon>
        <taxon>Chordata</taxon>
        <taxon>Craniata</taxon>
        <taxon>Vertebrata</taxon>
        <taxon>Euteleostomi</taxon>
        <taxon>Actinopterygii</taxon>
        <taxon>Neopterygii</taxon>
        <taxon>Teleostei</taxon>
        <taxon>Neoteleostei</taxon>
        <taxon>Acanthomorphata</taxon>
        <taxon>Ovalentaria</taxon>
        <taxon>Atherinomorphae</taxon>
        <taxon>Cyprinodontiformes</taxon>
        <taxon>Goodeidae</taxon>
        <taxon>Ilyodon</taxon>
    </lineage>
</organism>
<dbReference type="EMBL" id="JAHRIQ010001260">
    <property type="protein sequence ID" value="MEQ2221338.1"/>
    <property type="molecule type" value="Genomic_DNA"/>
</dbReference>
<evidence type="ECO:0000313" key="2">
    <source>
        <dbReference type="Proteomes" id="UP001482620"/>
    </source>
</evidence>
<accession>A0ABV0SNQ3</accession>
<name>A0ABV0SNQ3_9TELE</name>
<keyword evidence="2" id="KW-1185">Reference proteome</keyword>
<proteinExistence type="predicted"/>
<protein>
    <submittedName>
        <fullName evidence="1">Uncharacterized protein</fullName>
    </submittedName>
</protein>